<comment type="caution">
    <text evidence="6">The sequence shown here is derived from an EMBL/GenBank/DDBJ whole genome shotgun (WGS) entry which is preliminary data.</text>
</comment>
<feature type="region of interest" description="Disordered" evidence="3">
    <location>
        <begin position="1"/>
        <end position="46"/>
    </location>
</feature>
<keyword evidence="4" id="KW-0472">Membrane</keyword>
<accession>A0A5C7GRK1</accession>
<gene>
    <name evidence="6" type="ORF">EZV62_026454</name>
</gene>
<dbReference type="CDD" id="cd23509">
    <property type="entry name" value="Gnk2-like"/>
    <property type="match status" value="2"/>
</dbReference>
<dbReference type="OrthoDB" id="993408at2759"/>
<evidence type="ECO:0000256" key="3">
    <source>
        <dbReference type="SAM" id="MobiDB-lite"/>
    </source>
</evidence>
<evidence type="ECO:0000313" key="6">
    <source>
        <dbReference type="EMBL" id="TXG47160.1"/>
    </source>
</evidence>
<dbReference type="Proteomes" id="UP000323000">
    <property type="component" value="Chromosome 13"/>
</dbReference>
<protein>
    <recommendedName>
        <fullName evidence="5">Gnk2-homologous domain-containing protein</fullName>
    </recommendedName>
</protein>
<evidence type="ECO:0000256" key="1">
    <source>
        <dbReference type="ARBA" id="ARBA00022729"/>
    </source>
</evidence>
<dbReference type="InterPro" id="IPR038408">
    <property type="entry name" value="GNK2_sf"/>
</dbReference>
<sequence>MNSPSPTPTMQSQPSPKPHAPTTSKQGLVSPPPPATNTVTQKGKEKSKSGTFVFIVGPLPDMNSQSCHNCISEVSKNLTSFCPNSLLAIAWFDDDVDNNCMLRYANYDIFGLMENAPYFFMHTEINMTDNLVQFNQTRNSLLNRLFSEAAARNSPYKYAVGNETVSGIYRLYALVQCNPDLSEADCNRCLNDAAKLIPECCDLKEGGRVINPSCNFRYETGKFYKSSIEGLPVSPTPSPDPKGKKNHTVIIVVCSIVGSLILMLFIGCGIFFRIRKTEDYESKEKLEPRDSSKFNLLPVKLPKLEAVFEEHDENETERFLDFFGVDDELVIKKKMVTLRSI</sequence>
<keyword evidence="2" id="KW-0677">Repeat</keyword>
<dbReference type="PANTHER" id="PTHR32099:SF42">
    <property type="entry name" value="CYSTEINE-RICH RECEPTOR-LIKE PROTEIN KINASE 9-RELATED"/>
    <property type="match status" value="1"/>
</dbReference>
<dbReference type="PANTHER" id="PTHR32099">
    <property type="entry name" value="CYSTEINE-RICH REPEAT SECRETORY PROTEIN"/>
    <property type="match status" value="1"/>
</dbReference>
<feature type="compositionally biased region" description="Low complexity" evidence="3">
    <location>
        <begin position="1"/>
        <end position="14"/>
    </location>
</feature>
<dbReference type="Pfam" id="PF01657">
    <property type="entry name" value="Stress-antifung"/>
    <property type="match status" value="2"/>
</dbReference>
<keyword evidence="4" id="KW-1133">Transmembrane helix</keyword>
<name>A0A5C7GRK1_9ROSI</name>
<keyword evidence="1" id="KW-0732">Signal</keyword>
<feature type="transmembrane region" description="Helical" evidence="4">
    <location>
        <begin position="249"/>
        <end position="272"/>
    </location>
</feature>
<proteinExistence type="predicted"/>
<evidence type="ECO:0000313" key="7">
    <source>
        <dbReference type="Proteomes" id="UP000323000"/>
    </source>
</evidence>
<dbReference type="FunFam" id="3.30.430.20:FF:000002">
    <property type="entry name" value="Cysteine-rich receptor-like protein kinase 10"/>
    <property type="match status" value="1"/>
</dbReference>
<dbReference type="AlphaFoldDB" id="A0A5C7GRK1"/>
<evidence type="ECO:0000256" key="2">
    <source>
        <dbReference type="ARBA" id="ARBA00022737"/>
    </source>
</evidence>
<evidence type="ECO:0000259" key="5">
    <source>
        <dbReference type="PROSITE" id="PS51473"/>
    </source>
</evidence>
<reference evidence="7" key="1">
    <citation type="journal article" date="2019" name="Gigascience">
        <title>De novo genome assembly of the endangered Acer yangbiense, a plant species with extremely small populations endemic to Yunnan Province, China.</title>
        <authorList>
            <person name="Yang J."/>
            <person name="Wariss H.M."/>
            <person name="Tao L."/>
            <person name="Zhang R."/>
            <person name="Yun Q."/>
            <person name="Hollingsworth P."/>
            <person name="Dao Z."/>
            <person name="Luo G."/>
            <person name="Guo H."/>
            <person name="Ma Y."/>
            <person name="Sun W."/>
        </authorList>
    </citation>
    <scope>NUCLEOTIDE SEQUENCE [LARGE SCALE GENOMIC DNA]</scope>
    <source>
        <strain evidence="7">cv. Malutang</strain>
    </source>
</reference>
<keyword evidence="4" id="KW-0812">Transmembrane</keyword>
<dbReference type="PROSITE" id="PS51473">
    <property type="entry name" value="GNK2"/>
    <property type="match status" value="2"/>
</dbReference>
<feature type="domain" description="Gnk2-homologous" evidence="5">
    <location>
        <begin position="1"/>
        <end position="109"/>
    </location>
</feature>
<evidence type="ECO:0000256" key="4">
    <source>
        <dbReference type="SAM" id="Phobius"/>
    </source>
</evidence>
<dbReference type="Gene3D" id="3.30.430.20">
    <property type="entry name" value="Gnk2 domain, C-X8-C-X2-C motif"/>
    <property type="match status" value="2"/>
</dbReference>
<feature type="domain" description="Gnk2-homologous" evidence="5">
    <location>
        <begin position="115"/>
        <end position="223"/>
    </location>
</feature>
<organism evidence="6 7">
    <name type="scientific">Acer yangbiense</name>
    <dbReference type="NCBI Taxonomy" id="1000413"/>
    <lineage>
        <taxon>Eukaryota</taxon>
        <taxon>Viridiplantae</taxon>
        <taxon>Streptophyta</taxon>
        <taxon>Embryophyta</taxon>
        <taxon>Tracheophyta</taxon>
        <taxon>Spermatophyta</taxon>
        <taxon>Magnoliopsida</taxon>
        <taxon>eudicotyledons</taxon>
        <taxon>Gunneridae</taxon>
        <taxon>Pentapetalae</taxon>
        <taxon>rosids</taxon>
        <taxon>malvids</taxon>
        <taxon>Sapindales</taxon>
        <taxon>Sapindaceae</taxon>
        <taxon>Hippocastanoideae</taxon>
        <taxon>Acereae</taxon>
        <taxon>Acer</taxon>
    </lineage>
</organism>
<keyword evidence="7" id="KW-1185">Reference proteome</keyword>
<dbReference type="EMBL" id="VAHF01000013">
    <property type="protein sequence ID" value="TXG47160.1"/>
    <property type="molecule type" value="Genomic_DNA"/>
</dbReference>
<dbReference type="InterPro" id="IPR002902">
    <property type="entry name" value="GNK2"/>
</dbReference>